<dbReference type="HOGENOM" id="CLU_1363972_0_0_10"/>
<organism evidence="2 3">
    <name type="scientific">Belliella baltica (strain DSM 15883 / CIP 108006 / LMG 21964 / BA134)</name>
    <dbReference type="NCBI Taxonomy" id="866536"/>
    <lineage>
        <taxon>Bacteria</taxon>
        <taxon>Pseudomonadati</taxon>
        <taxon>Bacteroidota</taxon>
        <taxon>Cytophagia</taxon>
        <taxon>Cytophagales</taxon>
        <taxon>Cyclobacteriaceae</taxon>
        <taxon>Belliella</taxon>
    </lineage>
</organism>
<evidence type="ECO:0008006" key="4">
    <source>
        <dbReference type="Google" id="ProtNLM"/>
    </source>
</evidence>
<sequence length="204" mass="23868">MKYLVFFLFVFLLFQEVSFAQDVKKNRFEINTFQNRGANTIGPESVKATGINIGYTRYVLNRLNLGVAYGFGEFYGRGSDLLERFDDFNDLERDYRQFQIKLGYDVIQTERFVLGIQAEYLRNYRNGVDEILTSWDRDEQGNKVNFQESIGFSRSATPSFYTGAYLMTKLHNQIYLKGDASYGVPSMNFDYQLFQFSFGLTYQF</sequence>
<accession>I3Z5D6</accession>
<name>I3Z5D6_BELBD</name>
<dbReference type="AlphaFoldDB" id="I3Z5D6"/>
<dbReference type="EMBL" id="CP003281">
    <property type="protein sequence ID" value="AFL84454.1"/>
    <property type="molecule type" value="Genomic_DNA"/>
</dbReference>
<dbReference type="OrthoDB" id="826870at2"/>
<evidence type="ECO:0000256" key="1">
    <source>
        <dbReference type="SAM" id="SignalP"/>
    </source>
</evidence>
<dbReference type="RefSeq" id="WP_014772434.1">
    <property type="nucleotide sequence ID" value="NC_018010.1"/>
</dbReference>
<dbReference type="Proteomes" id="UP000006050">
    <property type="component" value="Chromosome"/>
</dbReference>
<keyword evidence="1" id="KW-0732">Signal</keyword>
<dbReference type="STRING" id="866536.Belba_1867"/>
<gene>
    <name evidence="2" type="ordered locus">Belba_1867</name>
</gene>
<evidence type="ECO:0000313" key="2">
    <source>
        <dbReference type="EMBL" id="AFL84454.1"/>
    </source>
</evidence>
<dbReference type="KEGG" id="bbd:Belba_1867"/>
<keyword evidence="3" id="KW-1185">Reference proteome</keyword>
<reference evidence="3" key="1">
    <citation type="submission" date="2012-06" db="EMBL/GenBank/DDBJ databases">
        <title>The complete genome of Belliella baltica DSM 15883.</title>
        <authorList>
            <person name="Lucas S."/>
            <person name="Copeland A."/>
            <person name="Lapidus A."/>
            <person name="Goodwin L."/>
            <person name="Pitluck S."/>
            <person name="Peters L."/>
            <person name="Mikhailova N."/>
            <person name="Davenport K."/>
            <person name="Kyrpides N."/>
            <person name="Mavromatis K."/>
            <person name="Pagani I."/>
            <person name="Ivanova N."/>
            <person name="Ovchinnikova G."/>
            <person name="Zeytun A."/>
            <person name="Detter J.C."/>
            <person name="Han C."/>
            <person name="Land M."/>
            <person name="Hauser L."/>
            <person name="Markowitz V."/>
            <person name="Cheng J.-F."/>
            <person name="Hugenholtz P."/>
            <person name="Woyke T."/>
            <person name="Wu D."/>
            <person name="Tindall B."/>
            <person name="Pomrenke H."/>
            <person name="Brambilla E."/>
            <person name="Klenk H.-P."/>
            <person name="Eisen J.A."/>
        </authorList>
    </citation>
    <scope>NUCLEOTIDE SEQUENCE [LARGE SCALE GENOMIC DNA]</scope>
    <source>
        <strain evidence="3">DSM 15883 / CIP 108006 / LMG 21964 / BA134</strain>
    </source>
</reference>
<protein>
    <recommendedName>
        <fullName evidence="4">Outer membrane protein beta-barrel domain-containing protein</fullName>
    </recommendedName>
</protein>
<feature type="signal peptide" evidence="1">
    <location>
        <begin position="1"/>
        <end position="20"/>
    </location>
</feature>
<proteinExistence type="predicted"/>
<feature type="chain" id="PRO_5003683444" description="Outer membrane protein beta-barrel domain-containing protein" evidence="1">
    <location>
        <begin position="21"/>
        <end position="204"/>
    </location>
</feature>
<evidence type="ECO:0000313" key="3">
    <source>
        <dbReference type="Proteomes" id="UP000006050"/>
    </source>
</evidence>